<evidence type="ECO:0000256" key="2">
    <source>
        <dbReference type="ARBA" id="ARBA00008520"/>
    </source>
</evidence>
<proteinExistence type="inferred from homology"/>
<evidence type="ECO:0000256" key="3">
    <source>
        <dbReference type="ARBA" id="ARBA00022448"/>
    </source>
</evidence>
<keyword evidence="4" id="KW-0732">Signal</keyword>
<comment type="similarity">
    <text evidence="2">Belongs to the bacterial solute-binding protein 1 family.</text>
</comment>
<gene>
    <name evidence="5" type="ORF">ACIA8P_02085</name>
</gene>
<dbReference type="Proteomes" id="UP001612415">
    <property type="component" value="Unassembled WGS sequence"/>
</dbReference>
<evidence type="ECO:0000313" key="6">
    <source>
        <dbReference type="Proteomes" id="UP001612415"/>
    </source>
</evidence>
<sequence>MTRRGFLTTSAGVAAAATGGGLLSGCAGSVSSDTSGGKSGGKTTVTIMSNGTELGDPAAIKAAEKALGLKLTMLKYDLTRLTAMLTAGSPPDIVRGQGAVDAPYLAAHGVAQELDDYFAKSSILKVGDLDPVNDVWRYDGTTQGKGPRYGMAKDYSQDNMVWYNTELFDKAGVDYPSDTEPMTYDEVFEKGKALTQTGKKAKVYGLSFAGNTANFLTMIASQGGQLFTDDFSAVDFSSPEGIKALTWYLKLAKAGISPSIANPDPNGWDWPTFQADRMAMATDGYWFGGMVATDKKSARTARFAPAPQFGSTRVSSCSTATGYWMPKAGKNKDAAWAAYEYFLGGAPAKERAKSGGGLPALKSLRPLLPQTEAYQKEAYAVQEKEMPHFSVISFTPYARLDALDAVVNQVMPAAIKGDVTVGKLADQLNSGINKQLANGKKLVK</sequence>
<evidence type="ECO:0000313" key="5">
    <source>
        <dbReference type="EMBL" id="MFI5673448.1"/>
    </source>
</evidence>
<dbReference type="Pfam" id="PF01547">
    <property type="entry name" value="SBP_bac_1"/>
    <property type="match status" value="1"/>
</dbReference>
<dbReference type="RefSeq" id="WP_398654471.1">
    <property type="nucleotide sequence ID" value="NZ_JBITDC010000001.1"/>
</dbReference>
<dbReference type="EMBL" id="JBITDC010000001">
    <property type="protein sequence ID" value="MFI5673448.1"/>
    <property type="molecule type" value="Genomic_DNA"/>
</dbReference>
<comment type="caution">
    <text evidence="5">The sequence shown here is derived from an EMBL/GenBank/DDBJ whole genome shotgun (WGS) entry which is preliminary data.</text>
</comment>
<accession>A0ABW7XTP4</accession>
<dbReference type="SUPFAM" id="SSF53850">
    <property type="entry name" value="Periplasmic binding protein-like II"/>
    <property type="match status" value="1"/>
</dbReference>
<evidence type="ECO:0000256" key="1">
    <source>
        <dbReference type="ARBA" id="ARBA00004196"/>
    </source>
</evidence>
<dbReference type="PANTHER" id="PTHR43649:SF31">
    <property type="entry name" value="SN-GLYCEROL-3-PHOSPHATE-BINDING PERIPLASMIC PROTEIN UGPB"/>
    <property type="match status" value="1"/>
</dbReference>
<evidence type="ECO:0000256" key="4">
    <source>
        <dbReference type="ARBA" id="ARBA00022729"/>
    </source>
</evidence>
<dbReference type="InterPro" id="IPR050490">
    <property type="entry name" value="Bact_solute-bd_prot1"/>
</dbReference>
<protein>
    <submittedName>
        <fullName evidence="5">Extracellular solute-binding protein</fullName>
    </submittedName>
</protein>
<dbReference type="InterPro" id="IPR006059">
    <property type="entry name" value="SBP"/>
</dbReference>
<comment type="subcellular location">
    <subcellularLocation>
        <location evidence="1">Cell envelope</location>
    </subcellularLocation>
</comment>
<keyword evidence="6" id="KW-1185">Reference proteome</keyword>
<dbReference type="PROSITE" id="PS51318">
    <property type="entry name" value="TAT"/>
    <property type="match status" value="1"/>
</dbReference>
<reference evidence="5 6" key="1">
    <citation type="submission" date="2024-10" db="EMBL/GenBank/DDBJ databases">
        <title>The Natural Products Discovery Center: Release of the First 8490 Sequenced Strains for Exploring Actinobacteria Biosynthetic Diversity.</title>
        <authorList>
            <person name="Kalkreuter E."/>
            <person name="Kautsar S.A."/>
            <person name="Yang D."/>
            <person name="Bader C.D."/>
            <person name="Teijaro C.N."/>
            <person name="Fluegel L."/>
            <person name="Davis C.M."/>
            <person name="Simpson J.R."/>
            <person name="Lauterbach L."/>
            <person name="Steele A.D."/>
            <person name="Gui C."/>
            <person name="Meng S."/>
            <person name="Li G."/>
            <person name="Viehrig K."/>
            <person name="Ye F."/>
            <person name="Su P."/>
            <person name="Kiefer A.F."/>
            <person name="Nichols A."/>
            <person name="Cepeda A.J."/>
            <person name="Yan W."/>
            <person name="Fan B."/>
            <person name="Jiang Y."/>
            <person name="Adhikari A."/>
            <person name="Zheng C.-J."/>
            <person name="Schuster L."/>
            <person name="Cowan T.M."/>
            <person name="Smanski M.J."/>
            <person name="Chevrette M.G."/>
            <person name="De Carvalho L.P.S."/>
            <person name="Shen B."/>
        </authorList>
    </citation>
    <scope>NUCLEOTIDE SEQUENCE [LARGE SCALE GENOMIC DNA]</scope>
    <source>
        <strain evidence="5 6">NPDC051599</strain>
    </source>
</reference>
<keyword evidence="3" id="KW-0813">Transport</keyword>
<dbReference type="InterPro" id="IPR006311">
    <property type="entry name" value="TAT_signal"/>
</dbReference>
<organism evidence="5 6">
    <name type="scientific">Streptomyces cellulosae</name>
    <dbReference type="NCBI Taxonomy" id="1968"/>
    <lineage>
        <taxon>Bacteria</taxon>
        <taxon>Bacillati</taxon>
        <taxon>Actinomycetota</taxon>
        <taxon>Actinomycetes</taxon>
        <taxon>Kitasatosporales</taxon>
        <taxon>Streptomycetaceae</taxon>
        <taxon>Streptomyces</taxon>
    </lineage>
</organism>
<dbReference type="PROSITE" id="PS51257">
    <property type="entry name" value="PROKAR_LIPOPROTEIN"/>
    <property type="match status" value="1"/>
</dbReference>
<dbReference type="PANTHER" id="PTHR43649">
    <property type="entry name" value="ARABINOSE-BINDING PROTEIN-RELATED"/>
    <property type="match status" value="1"/>
</dbReference>
<name>A0ABW7XTP4_STRCE</name>
<dbReference type="Gene3D" id="3.40.190.10">
    <property type="entry name" value="Periplasmic binding protein-like II"/>
    <property type="match status" value="1"/>
</dbReference>